<dbReference type="PANTHER" id="PTHR40447">
    <property type="entry name" value="ANAEROBIC SULFITE REDUCTASE SUBUNIT A"/>
    <property type="match status" value="1"/>
</dbReference>
<sequence length="338" mass="38843">MGLKATKEDLEKFLQEAEAKIYAPMDEDGVTLFREWGGEEIRYSYENAAIPPKEFFLPQHQPLFEYRPEGEPQLLSTEPEKEKRIIFGIRPCDADALALLDEVFLEDDVDPFYSRRRENTMLIGLACDEPSHNCFCTSTGGSPSSQENLDALVTSLNKDQFYVETSSEKGTDLISANEKFFSSLSKEEMERVEKIKASAEEKISREIDLDKVEPVLGDIFESSEWESLCKRCVECGVCTYLCPACYCFDLEDVTYPDRVERNRVWDSCQFPLQSLQTSGHNPREEKAERFKQRIYHKFNYFHENYGESACVGCGRCLEKCPVNIDIIQVLKKMVNKHG</sequence>
<dbReference type="SUPFAM" id="SSF46548">
    <property type="entry name" value="alpha-helical ferredoxin"/>
    <property type="match status" value="1"/>
</dbReference>
<dbReference type="InterPro" id="IPR009051">
    <property type="entry name" value="Helical_ferredxn"/>
</dbReference>
<dbReference type="InterPro" id="IPR017896">
    <property type="entry name" value="4Fe4S_Fe-S-bd"/>
</dbReference>
<feature type="domain" description="4Fe-4S ferredoxin-type" evidence="1">
    <location>
        <begin position="221"/>
        <end position="253"/>
    </location>
</feature>
<keyword evidence="3" id="KW-1185">Reference proteome</keyword>
<gene>
    <name evidence="2" type="ORF">AKJ65_05890</name>
</gene>
<dbReference type="GO" id="GO:0016491">
    <property type="term" value="F:oxidoreductase activity"/>
    <property type="evidence" value="ECO:0007669"/>
    <property type="project" value="UniProtKB-ARBA"/>
</dbReference>
<dbReference type="Pfam" id="PF17179">
    <property type="entry name" value="Fer4_22"/>
    <property type="match status" value="1"/>
</dbReference>
<evidence type="ECO:0000313" key="3">
    <source>
        <dbReference type="Proteomes" id="UP000070284"/>
    </source>
</evidence>
<dbReference type="Proteomes" id="UP000070284">
    <property type="component" value="Unassembled WGS sequence"/>
</dbReference>
<dbReference type="InterPro" id="IPR017900">
    <property type="entry name" value="4Fe4S_Fe_S_CS"/>
</dbReference>
<comment type="caution">
    <text evidence="2">The sequence shown here is derived from an EMBL/GenBank/DDBJ whole genome shotgun (WGS) entry which is preliminary data.</text>
</comment>
<name>A0A133UI61_9EURY</name>
<dbReference type="AlphaFoldDB" id="A0A133UI61"/>
<dbReference type="PROSITE" id="PS00198">
    <property type="entry name" value="4FE4S_FER_1"/>
    <property type="match status" value="2"/>
</dbReference>
<dbReference type="GO" id="GO:0051536">
    <property type="term" value="F:iron-sulfur cluster binding"/>
    <property type="evidence" value="ECO:0007669"/>
    <property type="project" value="InterPro"/>
</dbReference>
<accession>A0A133UI61</accession>
<protein>
    <recommendedName>
        <fullName evidence="1">4Fe-4S ferredoxin-type domain-containing protein</fullName>
    </recommendedName>
</protein>
<proteinExistence type="predicted"/>
<reference evidence="2 3" key="1">
    <citation type="journal article" date="2016" name="Sci. Rep.">
        <title>Metabolic traits of an uncultured archaeal lineage -MSBL1- from brine pools of the Red Sea.</title>
        <authorList>
            <person name="Mwirichia R."/>
            <person name="Alam I."/>
            <person name="Rashid M."/>
            <person name="Vinu M."/>
            <person name="Ba-Alawi W."/>
            <person name="Anthony Kamau A."/>
            <person name="Kamanda Ngugi D."/>
            <person name="Goker M."/>
            <person name="Klenk H.P."/>
            <person name="Bajic V."/>
            <person name="Stingl U."/>
        </authorList>
    </citation>
    <scope>NUCLEOTIDE SEQUENCE [LARGE SCALE GENOMIC DNA]</scope>
    <source>
        <strain evidence="2">SCGC-AAA259E19</strain>
    </source>
</reference>
<feature type="domain" description="4Fe-4S ferredoxin-type" evidence="1">
    <location>
        <begin position="301"/>
        <end position="332"/>
    </location>
</feature>
<dbReference type="Gene3D" id="1.10.1060.10">
    <property type="entry name" value="Alpha-helical ferredoxin"/>
    <property type="match status" value="1"/>
</dbReference>
<dbReference type="EMBL" id="LHXO01000097">
    <property type="protein sequence ID" value="KXA93830.1"/>
    <property type="molecule type" value="Genomic_DNA"/>
</dbReference>
<evidence type="ECO:0000313" key="2">
    <source>
        <dbReference type="EMBL" id="KXA93830.1"/>
    </source>
</evidence>
<dbReference type="PANTHER" id="PTHR40447:SF1">
    <property type="entry name" value="ANAEROBIC SULFITE REDUCTASE SUBUNIT A"/>
    <property type="match status" value="1"/>
</dbReference>
<evidence type="ECO:0000259" key="1">
    <source>
        <dbReference type="PROSITE" id="PS51379"/>
    </source>
</evidence>
<organism evidence="2 3">
    <name type="scientific">candidate division MSBL1 archaeon SCGC-AAA259E19</name>
    <dbReference type="NCBI Taxonomy" id="1698264"/>
    <lineage>
        <taxon>Archaea</taxon>
        <taxon>Methanobacteriati</taxon>
        <taxon>Methanobacteriota</taxon>
        <taxon>candidate division MSBL1</taxon>
    </lineage>
</organism>
<dbReference type="PROSITE" id="PS51379">
    <property type="entry name" value="4FE4S_FER_2"/>
    <property type="match status" value="2"/>
</dbReference>